<dbReference type="Pfam" id="PF02130">
    <property type="entry name" value="YbeY"/>
    <property type="match status" value="1"/>
</dbReference>
<dbReference type="GO" id="GO:0006364">
    <property type="term" value="P:rRNA processing"/>
    <property type="evidence" value="ECO:0007669"/>
    <property type="project" value="UniProtKB-UniRule"/>
</dbReference>
<dbReference type="InterPro" id="IPR023091">
    <property type="entry name" value="MetalPrtase_cat_dom_sf_prd"/>
</dbReference>
<evidence type="ECO:0000256" key="2">
    <source>
        <dbReference type="ARBA" id="ARBA00022722"/>
    </source>
</evidence>
<evidence type="ECO:0000256" key="6">
    <source>
        <dbReference type="ARBA" id="ARBA00022833"/>
    </source>
</evidence>
<keyword evidence="5 7" id="KW-0378">Hydrolase</keyword>
<evidence type="ECO:0000256" key="3">
    <source>
        <dbReference type="ARBA" id="ARBA00022723"/>
    </source>
</evidence>
<reference evidence="9 10" key="1">
    <citation type="journal article" date="2015" name="Nature">
        <title>rRNA introns, odd ribosomes, and small enigmatic genomes across a large radiation of phyla.</title>
        <authorList>
            <person name="Brown C.T."/>
            <person name="Hug L.A."/>
            <person name="Thomas B.C."/>
            <person name="Sharon I."/>
            <person name="Castelle C.J."/>
            <person name="Singh A."/>
            <person name="Wilkins M.J."/>
            <person name="Williams K.H."/>
            <person name="Banfield J.F."/>
        </authorList>
    </citation>
    <scope>NUCLEOTIDE SEQUENCE [LARGE SCALE GENOMIC DNA]</scope>
</reference>
<proteinExistence type="inferred from homology"/>
<dbReference type="GO" id="GO:0008270">
    <property type="term" value="F:zinc ion binding"/>
    <property type="evidence" value="ECO:0007669"/>
    <property type="project" value="UniProtKB-UniRule"/>
</dbReference>
<keyword evidence="8" id="KW-0472">Membrane</keyword>
<feature type="binding site" evidence="7">
    <location>
        <position position="134"/>
    </location>
    <ligand>
        <name>Zn(2+)</name>
        <dbReference type="ChEBI" id="CHEBI:29105"/>
        <note>catalytic</note>
    </ligand>
</feature>
<keyword evidence="7" id="KW-0963">Cytoplasm</keyword>
<dbReference type="GO" id="GO:0004222">
    <property type="term" value="F:metalloendopeptidase activity"/>
    <property type="evidence" value="ECO:0007669"/>
    <property type="project" value="InterPro"/>
</dbReference>
<dbReference type="PANTHER" id="PTHR46986:SF1">
    <property type="entry name" value="ENDORIBONUCLEASE YBEY, CHLOROPLASTIC"/>
    <property type="match status" value="1"/>
</dbReference>
<dbReference type="SUPFAM" id="SSF55486">
    <property type="entry name" value="Metalloproteases ('zincins'), catalytic domain"/>
    <property type="match status" value="1"/>
</dbReference>
<evidence type="ECO:0000256" key="1">
    <source>
        <dbReference type="ARBA" id="ARBA00010875"/>
    </source>
</evidence>
<comment type="caution">
    <text evidence="9">The sequence shown here is derived from an EMBL/GenBank/DDBJ whole genome shotgun (WGS) entry which is preliminary data.</text>
</comment>
<dbReference type="InterPro" id="IPR002036">
    <property type="entry name" value="YbeY"/>
</dbReference>
<dbReference type="NCBIfam" id="TIGR00043">
    <property type="entry name" value="rRNA maturation RNase YbeY"/>
    <property type="match status" value="1"/>
</dbReference>
<dbReference type="PANTHER" id="PTHR46986">
    <property type="entry name" value="ENDORIBONUCLEASE YBEY, CHLOROPLASTIC"/>
    <property type="match status" value="1"/>
</dbReference>
<evidence type="ECO:0000313" key="10">
    <source>
        <dbReference type="Proteomes" id="UP000034740"/>
    </source>
</evidence>
<evidence type="ECO:0000256" key="8">
    <source>
        <dbReference type="SAM" id="Phobius"/>
    </source>
</evidence>
<gene>
    <name evidence="7" type="primary">ybeY</name>
    <name evidence="9" type="ORF">UY83_C0013G0005</name>
</gene>
<accession>A0A0G2AR53</accession>
<keyword evidence="2 7" id="KW-0540">Nuclease</keyword>
<evidence type="ECO:0000256" key="7">
    <source>
        <dbReference type="HAMAP-Rule" id="MF_00009"/>
    </source>
</evidence>
<keyword evidence="3 7" id="KW-0479">Metal-binding</keyword>
<protein>
    <recommendedName>
        <fullName evidence="7">Endoribonuclease YbeY</fullName>
        <ecNumber evidence="7">3.1.-.-</ecNumber>
    </recommendedName>
</protein>
<feature type="binding site" evidence="7">
    <location>
        <position position="140"/>
    </location>
    <ligand>
        <name>Zn(2+)</name>
        <dbReference type="ChEBI" id="CHEBI:29105"/>
        <note>catalytic</note>
    </ligand>
</feature>
<name>A0A0G2AR53_9BACT</name>
<sequence>MNSGPCGNAGKRYNEYNKPLGVIELNNLTKEVVPRALLKKVAQSVLRKERRKTGLSIVLLEKKHMLQLNRTYRKKNKVANVLSFPLSDAWGKPIPELGLGEVILCPAEIRKDAKKYGIPYTKALAWMLIHGILHVLGYTHRRMIKKEKRYLFLTG</sequence>
<evidence type="ECO:0000313" key="9">
    <source>
        <dbReference type="EMBL" id="KKW35244.1"/>
    </source>
</evidence>
<dbReference type="Proteomes" id="UP000034740">
    <property type="component" value="Unassembled WGS sequence"/>
</dbReference>
<dbReference type="HAMAP" id="MF_00009">
    <property type="entry name" value="Endoribonucl_YbeY"/>
    <property type="match status" value="1"/>
</dbReference>
<dbReference type="EC" id="3.1.-.-" evidence="7"/>
<keyword evidence="6 7" id="KW-0862">Zinc</keyword>
<keyword evidence="7" id="KW-0690">Ribosome biogenesis</keyword>
<keyword evidence="7" id="KW-0698">rRNA processing</keyword>
<comment type="function">
    <text evidence="7">Single strand-specific metallo-endoribonuclease involved in late-stage 70S ribosome quality control and in maturation of the 3' terminus of the 16S rRNA.</text>
</comment>
<keyword evidence="8" id="KW-1133">Transmembrane helix</keyword>
<comment type="similarity">
    <text evidence="1 7">Belongs to the endoribonuclease YbeY family.</text>
</comment>
<dbReference type="GO" id="GO:0004521">
    <property type="term" value="F:RNA endonuclease activity"/>
    <property type="evidence" value="ECO:0007669"/>
    <property type="project" value="UniProtKB-UniRule"/>
</dbReference>
<keyword evidence="4 7" id="KW-0255">Endonuclease</keyword>
<dbReference type="AlphaFoldDB" id="A0A0G2AR53"/>
<evidence type="ECO:0000256" key="5">
    <source>
        <dbReference type="ARBA" id="ARBA00022801"/>
    </source>
</evidence>
<comment type="cofactor">
    <cofactor evidence="7">
        <name>Zn(2+)</name>
        <dbReference type="ChEBI" id="CHEBI:29105"/>
    </cofactor>
    <text evidence="7">Binds 1 zinc ion.</text>
</comment>
<dbReference type="EMBL" id="LCRO01000013">
    <property type="protein sequence ID" value="KKW35244.1"/>
    <property type="molecule type" value="Genomic_DNA"/>
</dbReference>
<organism evidence="9 10">
    <name type="scientific">Candidatus Adlerbacteria bacterium GW2011_GWA1_54_10</name>
    <dbReference type="NCBI Taxonomy" id="1618605"/>
    <lineage>
        <taxon>Bacteria</taxon>
        <taxon>Candidatus Adleribacteriota</taxon>
    </lineage>
</organism>
<feature type="binding site" evidence="7">
    <location>
        <position position="130"/>
    </location>
    <ligand>
        <name>Zn(2+)</name>
        <dbReference type="ChEBI" id="CHEBI:29105"/>
        <note>catalytic</note>
    </ligand>
</feature>
<comment type="subcellular location">
    <subcellularLocation>
        <location evidence="7">Cytoplasm</location>
    </subcellularLocation>
</comment>
<dbReference type="GO" id="GO:0005737">
    <property type="term" value="C:cytoplasm"/>
    <property type="evidence" value="ECO:0007669"/>
    <property type="project" value="UniProtKB-SubCell"/>
</dbReference>
<dbReference type="Gene3D" id="3.40.390.30">
    <property type="entry name" value="Metalloproteases ('zincins'), catalytic domain"/>
    <property type="match status" value="1"/>
</dbReference>
<keyword evidence="8" id="KW-0812">Transmembrane</keyword>
<feature type="transmembrane region" description="Helical" evidence="8">
    <location>
        <begin position="123"/>
        <end position="139"/>
    </location>
</feature>
<evidence type="ECO:0000256" key="4">
    <source>
        <dbReference type="ARBA" id="ARBA00022759"/>
    </source>
</evidence>